<accession>A0A0E3ZD66</accession>
<protein>
    <submittedName>
        <fullName evidence="1">Uncharacterized protein</fullName>
    </submittedName>
</protein>
<reference evidence="1 2" key="1">
    <citation type="journal article" date="2015" name="Sci. Rep.">
        <title>Unraveling adaptation of Pontibacter korlensis to radiation and infertility in desert through complete genome and comparative transcriptomic analysis.</title>
        <authorList>
            <person name="Dai J."/>
            <person name="Dai W."/>
            <person name="Qiu C."/>
            <person name="Yang Z."/>
            <person name="Zhang Y."/>
            <person name="Zhou M."/>
            <person name="Zhang L."/>
            <person name="Fang C."/>
            <person name="Gao Q."/>
            <person name="Yang Q."/>
            <person name="Li X."/>
            <person name="Wang Z."/>
            <person name="Wang Z."/>
            <person name="Jia Z."/>
            <person name="Chen X."/>
        </authorList>
    </citation>
    <scope>NUCLEOTIDE SEQUENCE [LARGE SCALE GENOMIC DNA]</scope>
    <source>
        <strain evidence="1 2">X14-1T</strain>
    </source>
</reference>
<dbReference type="KEGG" id="pko:PKOR_01715"/>
<gene>
    <name evidence="1" type="ORF">PKOR_01715</name>
</gene>
<sequence>MMPFLMDINLGNVILLPAPNQLTSDLLYGEEILGEKNVCDLSTNKFFALIAQYVATSIAHIRKTQIPIDRTDNIERMLCYFI</sequence>
<dbReference type="Proteomes" id="UP000033109">
    <property type="component" value="Chromosome"/>
</dbReference>
<evidence type="ECO:0000313" key="1">
    <source>
        <dbReference type="EMBL" id="AKD02090.1"/>
    </source>
</evidence>
<proteinExistence type="predicted"/>
<keyword evidence="2" id="KW-1185">Reference proteome</keyword>
<dbReference type="EMBL" id="CP009621">
    <property type="protein sequence ID" value="AKD02090.1"/>
    <property type="molecule type" value="Genomic_DNA"/>
</dbReference>
<evidence type="ECO:0000313" key="2">
    <source>
        <dbReference type="Proteomes" id="UP000033109"/>
    </source>
</evidence>
<organism evidence="1 2">
    <name type="scientific">Pontibacter korlensis</name>
    <dbReference type="NCBI Taxonomy" id="400092"/>
    <lineage>
        <taxon>Bacteria</taxon>
        <taxon>Pseudomonadati</taxon>
        <taxon>Bacteroidota</taxon>
        <taxon>Cytophagia</taxon>
        <taxon>Cytophagales</taxon>
        <taxon>Hymenobacteraceae</taxon>
        <taxon>Pontibacter</taxon>
    </lineage>
</organism>
<dbReference type="HOGENOM" id="CLU_2555404_0_0_10"/>
<dbReference type="AlphaFoldDB" id="A0A0E3ZD66"/>
<name>A0A0E3ZD66_9BACT</name>